<accession>A0A067Z1K6</accession>
<gene>
    <name evidence="4" type="ORF">GLS_c03510</name>
</gene>
<evidence type="ECO:0000313" key="5">
    <source>
        <dbReference type="Proteomes" id="UP000031656"/>
    </source>
</evidence>
<protein>
    <recommendedName>
        <fullName evidence="3">CsbD-like domain-containing protein</fullName>
    </recommendedName>
</protein>
<dbReference type="Proteomes" id="UP000031656">
    <property type="component" value="Chromosome"/>
</dbReference>
<dbReference type="EMBL" id="CP004373">
    <property type="protein sequence ID" value="AHK70268.1"/>
    <property type="molecule type" value="Genomic_DNA"/>
</dbReference>
<proteinExistence type="inferred from homology"/>
<dbReference type="InterPro" id="IPR036629">
    <property type="entry name" value="YjbJ_sf"/>
</dbReference>
<reference evidence="4 5" key="1">
    <citation type="journal article" date="2015" name="Appl. Microbiol. Biotechnol.">
        <title>The consequence of an additional NADH dehydrogenase paralog on the growth of Gluconobacter oxydans DSM3504.</title>
        <authorList>
            <person name="Kostner D."/>
            <person name="Luchterhand B."/>
            <person name="Junker A."/>
            <person name="Volland S."/>
            <person name="Daniel R."/>
            <person name="Buchs J."/>
            <person name="Liebl W."/>
            <person name="Ehrenreich A."/>
        </authorList>
    </citation>
    <scope>NUCLEOTIDE SEQUENCE [LARGE SCALE GENOMIC DNA]</scope>
    <source>
        <strain evidence="4">DSM 3504</strain>
    </source>
</reference>
<evidence type="ECO:0000256" key="2">
    <source>
        <dbReference type="SAM" id="MobiDB-lite"/>
    </source>
</evidence>
<comment type="similarity">
    <text evidence="1">Belongs to the UPF0337 (CsbD) family.</text>
</comment>
<feature type="compositionally biased region" description="Basic and acidic residues" evidence="2">
    <location>
        <begin position="50"/>
        <end position="63"/>
    </location>
</feature>
<dbReference type="GeneID" id="56904597"/>
<dbReference type="PANTHER" id="PTHR34977:SF1">
    <property type="entry name" value="UPF0337 PROTEIN YJBJ"/>
    <property type="match status" value="1"/>
</dbReference>
<feature type="region of interest" description="Disordered" evidence="2">
    <location>
        <begin position="34"/>
        <end position="63"/>
    </location>
</feature>
<dbReference type="Pfam" id="PF05532">
    <property type="entry name" value="CsbD"/>
    <property type="match status" value="1"/>
</dbReference>
<name>A0A067Z1K6_GLUOY</name>
<dbReference type="SUPFAM" id="SSF69047">
    <property type="entry name" value="Hypothetical protein YjbJ"/>
    <property type="match status" value="1"/>
</dbReference>
<dbReference type="InterPro" id="IPR050423">
    <property type="entry name" value="UPF0337_stress_rsp"/>
</dbReference>
<evidence type="ECO:0000313" key="4">
    <source>
        <dbReference type="EMBL" id="AHK70268.1"/>
    </source>
</evidence>
<evidence type="ECO:0000256" key="1">
    <source>
        <dbReference type="ARBA" id="ARBA00009129"/>
    </source>
</evidence>
<dbReference type="PANTHER" id="PTHR34977">
    <property type="entry name" value="UPF0337 PROTEIN YJBJ"/>
    <property type="match status" value="1"/>
</dbReference>
<dbReference type="KEGG" id="goy:GLS_c03510"/>
<dbReference type="RefSeq" id="WP_041110804.1">
    <property type="nucleotide sequence ID" value="NZ_CP004373.1"/>
</dbReference>
<feature type="domain" description="CsbD-like" evidence="3">
    <location>
        <begin position="6"/>
        <end position="58"/>
    </location>
</feature>
<dbReference type="InterPro" id="IPR008462">
    <property type="entry name" value="CsbD"/>
</dbReference>
<organism evidence="4 5">
    <name type="scientific">Gluconobacter oxydans DSM 3504</name>
    <dbReference type="NCBI Taxonomy" id="1288313"/>
    <lineage>
        <taxon>Bacteria</taxon>
        <taxon>Pseudomonadati</taxon>
        <taxon>Pseudomonadota</taxon>
        <taxon>Alphaproteobacteria</taxon>
        <taxon>Acetobacterales</taxon>
        <taxon>Acetobacteraceae</taxon>
        <taxon>Gluconobacter</taxon>
    </lineage>
</organism>
<sequence>MSSIEDKIKGVANQVTGKVKEEVGHMTNDKELEGEGVAQNLKGKVQKTTGDAKDAVKSGIDKL</sequence>
<dbReference type="Gene3D" id="1.10.1470.10">
    <property type="entry name" value="YjbJ"/>
    <property type="match status" value="1"/>
</dbReference>
<evidence type="ECO:0000259" key="3">
    <source>
        <dbReference type="Pfam" id="PF05532"/>
    </source>
</evidence>
<dbReference type="HOGENOM" id="CLU_135567_3_2_5"/>
<dbReference type="AlphaFoldDB" id="A0A067Z1K6"/>